<keyword evidence="1" id="KW-0472">Membrane</keyword>
<organism evidence="2 3">
    <name type="scientific">Tannerella sp. oral taxon BU063 isolate Cell 6/7/9</name>
    <dbReference type="NCBI Taxonomy" id="1411021"/>
    <lineage>
        <taxon>Bacteria</taxon>
        <taxon>Pseudomonadati</taxon>
        <taxon>Bacteroidota</taxon>
        <taxon>Bacteroidia</taxon>
        <taxon>Bacteroidales</taxon>
        <taxon>Tannerellaceae</taxon>
        <taxon>Tannerella</taxon>
    </lineage>
</organism>
<keyword evidence="3" id="KW-1185">Reference proteome</keyword>
<evidence type="ECO:0000313" key="2">
    <source>
        <dbReference type="EMBL" id="ETK08809.1"/>
    </source>
</evidence>
<dbReference type="Proteomes" id="UP000018874">
    <property type="component" value="Unassembled WGS sequence"/>
</dbReference>
<keyword evidence="1" id="KW-1133">Transmembrane helix</keyword>
<dbReference type="AlphaFoldDB" id="W2CNJ8"/>
<evidence type="ECO:0000313" key="3">
    <source>
        <dbReference type="Proteomes" id="UP000018874"/>
    </source>
</evidence>
<proteinExistence type="predicted"/>
<gene>
    <name evidence="2" type="ORF">T231_12085</name>
</gene>
<evidence type="ECO:0000256" key="1">
    <source>
        <dbReference type="SAM" id="Phobius"/>
    </source>
</evidence>
<name>W2CNJ8_9BACT</name>
<comment type="caution">
    <text evidence="2">The sequence shown here is derived from an EMBL/GenBank/DDBJ whole genome shotgun (WGS) entry which is preliminary data.</text>
</comment>
<reference evidence="2 3" key="1">
    <citation type="submission" date="2013-11" db="EMBL/GenBank/DDBJ databases">
        <title>Single cell genomics of uncultured Tannerella BU063 (oral taxon 286).</title>
        <authorList>
            <person name="Beall C.J."/>
            <person name="Campbell A.G."/>
            <person name="Griffen A.L."/>
            <person name="Podar M."/>
            <person name="Leys E.J."/>
        </authorList>
    </citation>
    <scope>NUCLEOTIDE SEQUENCE [LARGE SCALE GENOMIC DNA]</scope>
    <source>
        <strain evidence="2">Cell 6/7/9</strain>
    </source>
</reference>
<accession>W2CNJ8</accession>
<protein>
    <submittedName>
        <fullName evidence="2">Uncharacterized protein</fullName>
    </submittedName>
</protein>
<dbReference type="PATRIC" id="fig|1411021.3.peg.1567"/>
<sequence>MRIVKYNGMNICKFTQCYIRIYMYALVFMILLYIDEKMDEGVLEMYQTAEWKCVLPLTEIPSEFL</sequence>
<feature type="transmembrane region" description="Helical" evidence="1">
    <location>
        <begin position="17"/>
        <end position="34"/>
    </location>
</feature>
<dbReference type="EMBL" id="AYYD01001139">
    <property type="protein sequence ID" value="ETK08809.1"/>
    <property type="molecule type" value="Genomic_DNA"/>
</dbReference>
<keyword evidence="1" id="KW-0812">Transmembrane</keyword>